<keyword evidence="3" id="KW-1185">Reference proteome</keyword>
<gene>
    <name evidence="2" type="ORF">IV203_027644</name>
</gene>
<organism evidence="2 3">
    <name type="scientific">Nitzschia inconspicua</name>
    <dbReference type="NCBI Taxonomy" id="303405"/>
    <lineage>
        <taxon>Eukaryota</taxon>
        <taxon>Sar</taxon>
        <taxon>Stramenopiles</taxon>
        <taxon>Ochrophyta</taxon>
        <taxon>Bacillariophyta</taxon>
        <taxon>Bacillariophyceae</taxon>
        <taxon>Bacillariophycidae</taxon>
        <taxon>Bacillariales</taxon>
        <taxon>Bacillariaceae</taxon>
        <taxon>Nitzschia</taxon>
    </lineage>
</organism>
<reference evidence="2" key="1">
    <citation type="journal article" date="2021" name="Sci. Rep.">
        <title>Diploid genomic architecture of Nitzschia inconspicua, an elite biomass production diatom.</title>
        <authorList>
            <person name="Oliver A."/>
            <person name="Podell S."/>
            <person name="Pinowska A."/>
            <person name="Traller J.C."/>
            <person name="Smith S.R."/>
            <person name="McClure R."/>
            <person name="Beliaev A."/>
            <person name="Bohutskyi P."/>
            <person name="Hill E.A."/>
            <person name="Rabines A."/>
            <person name="Zheng H."/>
            <person name="Allen L.Z."/>
            <person name="Kuo A."/>
            <person name="Grigoriev I.V."/>
            <person name="Allen A.E."/>
            <person name="Hazlebeck D."/>
            <person name="Allen E.E."/>
        </authorList>
    </citation>
    <scope>NUCLEOTIDE SEQUENCE</scope>
    <source>
        <strain evidence="2">Hildebrandi</strain>
    </source>
</reference>
<evidence type="ECO:0000313" key="3">
    <source>
        <dbReference type="Proteomes" id="UP000693970"/>
    </source>
</evidence>
<dbReference type="PANTHER" id="PTHR43462:SF2">
    <property type="entry name" value="THREONYL AND ALANYL TRNA SYNTHETASE SECOND ADDITIONAL DOMAIN-CONTAINING PROTEIN"/>
    <property type="match status" value="1"/>
</dbReference>
<comment type="caution">
    <text evidence="2">The sequence shown here is derived from an EMBL/GenBank/DDBJ whole genome shotgun (WGS) entry which is preliminary data.</text>
</comment>
<reference evidence="2" key="2">
    <citation type="submission" date="2021-04" db="EMBL/GenBank/DDBJ databases">
        <authorList>
            <person name="Podell S."/>
        </authorList>
    </citation>
    <scope>NUCLEOTIDE SEQUENCE</scope>
    <source>
        <strain evidence="2">Hildebrandi</strain>
    </source>
</reference>
<evidence type="ECO:0000313" key="2">
    <source>
        <dbReference type="EMBL" id="KAG7369898.1"/>
    </source>
</evidence>
<dbReference type="PANTHER" id="PTHR43462">
    <property type="entry name" value="ALANYL-TRNA EDITING PROTEIN"/>
    <property type="match status" value="1"/>
</dbReference>
<dbReference type="EMBL" id="JAGRRH010000005">
    <property type="protein sequence ID" value="KAG7369898.1"/>
    <property type="molecule type" value="Genomic_DNA"/>
</dbReference>
<accession>A0A9K3Q3N8</accession>
<dbReference type="Pfam" id="PF07973">
    <property type="entry name" value="tRNA_SAD"/>
    <property type="match status" value="1"/>
</dbReference>
<dbReference type="OrthoDB" id="288942at2759"/>
<dbReference type="InterPro" id="IPR051335">
    <property type="entry name" value="Alanyl-tRNA_Editing_Enzymes"/>
</dbReference>
<dbReference type="GO" id="GO:0005524">
    <property type="term" value="F:ATP binding"/>
    <property type="evidence" value="ECO:0007669"/>
    <property type="project" value="InterPro"/>
</dbReference>
<dbReference type="InterPro" id="IPR012947">
    <property type="entry name" value="tRNA_SAD"/>
</dbReference>
<evidence type="ECO:0000259" key="1">
    <source>
        <dbReference type="Pfam" id="PF07973"/>
    </source>
</evidence>
<sequence length="348" mass="37921">MAPPNDDSIVANLVTGARVVSGQESNDAATTAVMKSRSVDCNNGTTTTDAVPPTEMIYYTYDGNFQLECDAEILSCQFIENNDVVHNNNENGEEKQDTTSFCITSGIVHLALNRTVLHAQGGGQPTDTGVIRLLNNANDEKTGIVVEKVLLDRATGVANHIGKLRIASSSPLSSSLSLVGQPVSVHVITENRQILSECHTAGHVVDMAMAQCDMVMPATKAYHFLDGPYVEYKGDIAAPERQKVLERLQSSFQELVQQDIDTEIYNVTRQEAQELCDRVAQNYFQLQEQFGEDETVRIVKVAGWPCPCGGTHVKSTGVLKQRGWGITGFKCKKGVVRVKYGQGVGLEK</sequence>
<dbReference type="GO" id="GO:0004812">
    <property type="term" value="F:aminoacyl-tRNA ligase activity"/>
    <property type="evidence" value="ECO:0007669"/>
    <property type="project" value="InterPro"/>
</dbReference>
<dbReference type="Proteomes" id="UP000693970">
    <property type="component" value="Unassembled WGS sequence"/>
</dbReference>
<keyword evidence="2" id="KW-0436">Ligase</keyword>
<name>A0A9K3Q3N8_9STRA</name>
<proteinExistence type="predicted"/>
<dbReference type="AlphaFoldDB" id="A0A9K3Q3N8"/>
<feature type="domain" description="Threonyl/alanyl tRNA synthetase SAD" evidence="1">
    <location>
        <begin position="296"/>
        <end position="320"/>
    </location>
</feature>
<dbReference type="GO" id="GO:0043039">
    <property type="term" value="P:tRNA aminoacylation"/>
    <property type="evidence" value="ECO:0007669"/>
    <property type="project" value="InterPro"/>
</dbReference>
<protein>
    <submittedName>
        <fullName evidence="2">Alanyl-tRNA ligase</fullName>
    </submittedName>
</protein>